<proteinExistence type="predicted"/>
<gene>
    <name evidence="2" type="ORF">GCM10009020_10500</name>
</gene>
<evidence type="ECO:0000259" key="1">
    <source>
        <dbReference type="Pfam" id="PF00582"/>
    </source>
</evidence>
<keyword evidence="3" id="KW-1185">Reference proteome</keyword>
<dbReference type="InterPro" id="IPR006016">
    <property type="entry name" value="UspA"/>
</dbReference>
<feature type="domain" description="UspA" evidence="1">
    <location>
        <begin position="6"/>
        <end position="137"/>
    </location>
</feature>
<dbReference type="SUPFAM" id="SSF52402">
    <property type="entry name" value="Adenine nucleotide alpha hydrolases-like"/>
    <property type="match status" value="1"/>
</dbReference>
<dbReference type="Proteomes" id="UP001500420">
    <property type="component" value="Unassembled WGS sequence"/>
</dbReference>
<evidence type="ECO:0000313" key="3">
    <source>
        <dbReference type="Proteomes" id="UP001500420"/>
    </source>
</evidence>
<dbReference type="CDD" id="cd00293">
    <property type="entry name" value="USP-like"/>
    <property type="match status" value="1"/>
</dbReference>
<evidence type="ECO:0000313" key="2">
    <source>
        <dbReference type="EMBL" id="GAA0666990.1"/>
    </source>
</evidence>
<comment type="caution">
    <text evidence="2">The sequence shown here is derived from an EMBL/GenBank/DDBJ whole genome shotgun (WGS) entry which is preliminary data.</text>
</comment>
<dbReference type="Pfam" id="PF00582">
    <property type="entry name" value="Usp"/>
    <property type="match status" value="1"/>
</dbReference>
<dbReference type="AlphaFoldDB" id="A0AAV3T7T1"/>
<name>A0AAV3T7T1_9EURY</name>
<sequence length="142" mass="15232">MTTQLFERALVPLASEDDARATCRAIEPHLPDDCELVAVHVIEKAGGAPDKASVEQREEVAEEIFAVVADRFPNRDVATEILYGTDVAETILDHAAAIDASVVAFTPREAGLLVRLLTGDTASSIVNETDRPVLVLPEPDGE</sequence>
<organism evidence="2 3">
    <name type="scientific">Natronoarchaeum mannanilyticum</name>
    <dbReference type="NCBI Taxonomy" id="926360"/>
    <lineage>
        <taxon>Archaea</taxon>
        <taxon>Methanobacteriati</taxon>
        <taxon>Methanobacteriota</taxon>
        <taxon>Stenosarchaea group</taxon>
        <taxon>Halobacteria</taxon>
        <taxon>Halobacteriales</taxon>
        <taxon>Natronoarchaeaceae</taxon>
    </lineage>
</organism>
<reference evidence="2 3" key="1">
    <citation type="journal article" date="2019" name="Int. J. Syst. Evol. Microbiol.">
        <title>The Global Catalogue of Microorganisms (GCM) 10K type strain sequencing project: providing services to taxonomists for standard genome sequencing and annotation.</title>
        <authorList>
            <consortium name="The Broad Institute Genomics Platform"/>
            <consortium name="The Broad Institute Genome Sequencing Center for Infectious Disease"/>
            <person name="Wu L."/>
            <person name="Ma J."/>
        </authorList>
    </citation>
    <scope>NUCLEOTIDE SEQUENCE [LARGE SCALE GENOMIC DNA]</scope>
    <source>
        <strain evidence="2 3">JCM 16328</strain>
    </source>
</reference>
<dbReference type="Gene3D" id="3.40.50.12370">
    <property type="match status" value="1"/>
</dbReference>
<dbReference type="EMBL" id="BAAADV010000001">
    <property type="protein sequence ID" value="GAA0666990.1"/>
    <property type="molecule type" value="Genomic_DNA"/>
</dbReference>
<dbReference type="RefSeq" id="WP_343772850.1">
    <property type="nucleotide sequence ID" value="NZ_BAAADV010000001.1"/>
</dbReference>
<protein>
    <recommendedName>
        <fullName evidence="1">UspA domain-containing protein</fullName>
    </recommendedName>
</protein>
<accession>A0AAV3T7T1</accession>